<gene>
    <name evidence="1" type="ORF">S03H2_21775</name>
</gene>
<proteinExistence type="predicted"/>
<evidence type="ECO:0000313" key="1">
    <source>
        <dbReference type="EMBL" id="GAH32072.1"/>
    </source>
</evidence>
<protein>
    <submittedName>
        <fullName evidence="1">Uncharacterized protein</fullName>
    </submittedName>
</protein>
<name>X1EHK7_9ZZZZ</name>
<accession>X1EHK7</accession>
<feature type="non-terminal residue" evidence="1">
    <location>
        <position position="231"/>
    </location>
</feature>
<sequence>MGIKDKGTYGEHYWAMQVEANKLFADEGEKAFAPYIASMLRDIPTIPDMPSGFQGMIDTLSEPPDFAFLPYLIGVGVNAVDEILDTALEGPMTILKRANRRGHRETWLTSAQVNTLWSRKKITEGLWNESTASEGYQDVLASALYESELPYPTIPDFVLYSRYHGDADAPWGEFQNWYNISPREWPVWKWLGLQRLTTDQAHTLYRRGYIDNPTLLTELSKIGWAPEDRVF</sequence>
<dbReference type="AlphaFoldDB" id="X1EHK7"/>
<organism evidence="1">
    <name type="scientific">marine sediment metagenome</name>
    <dbReference type="NCBI Taxonomy" id="412755"/>
    <lineage>
        <taxon>unclassified sequences</taxon>
        <taxon>metagenomes</taxon>
        <taxon>ecological metagenomes</taxon>
    </lineage>
</organism>
<dbReference type="EMBL" id="BARU01011633">
    <property type="protein sequence ID" value="GAH32072.1"/>
    <property type="molecule type" value="Genomic_DNA"/>
</dbReference>
<reference evidence="1" key="1">
    <citation type="journal article" date="2014" name="Front. Microbiol.">
        <title>High frequency of phylogenetically diverse reductive dehalogenase-homologous genes in deep subseafloor sedimentary metagenomes.</title>
        <authorList>
            <person name="Kawai M."/>
            <person name="Futagami T."/>
            <person name="Toyoda A."/>
            <person name="Takaki Y."/>
            <person name="Nishi S."/>
            <person name="Hori S."/>
            <person name="Arai W."/>
            <person name="Tsubouchi T."/>
            <person name="Morono Y."/>
            <person name="Uchiyama I."/>
            <person name="Ito T."/>
            <person name="Fujiyama A."/>
            <person name="Inagaki F."/>
            <person name="Takami H."/>
        </authorList>
    </citation>
    <scope>NUCLEOTIDE SEQUENCE</scope>
    <source>
        <strain evidence="1">Expedition CK06-06</strain>
    </source>
</reference>
<comment type="caution">
    <text evidence="1">The sequence shown here is derived from an EMBL/GenBank/DDBJ whole genome shotgun (WGS) entry which is preliminary data.</text>
</comment>